<dbReference type="EMBL" id="VLKW01000005">
    <property type="protein sequence ID" value="TWI46547.1"/>
    <property type="molecule type" value="Genomic_DNA"/>
</dbReference>
<accession>A0A562PQ18</accession>
<sequence length="167" mass="17571">MNGKAMLAPLLAAAALGGGTARGEALDQVQMLLALDAPPADGHVRLRIELTNRGKTPVLVPRAIAAMDRLLGNVFIVKDAVTGETVQYEGPMVKRGPLTAADYLALQPGQRHQHVIDIGPAYGFRPGTHTYSVSYAGHYLTDAKALAGTGAPGIPLTAPPFTFTYTR</sequence>
<dbReference type="RefSeq" id="WP_145876103.1">
    <property type="nucleotide sequence ID" value="NZ_CP046904.1"/>
</dbReference>
<dbReference type="Proteomes" id="UP000315112">
    <property type="component" value="Unassembled WGS sequence"/>
</dbReference>
<proteinExistence type="predicted"/>
<evidence type="ECO:0000313" key="3">
    <source>
        <dbReference type="Proteomes" id="UP000315112"/>
    </source>
</evidence>
<name>A0A562PQ18_9BURK</name>
<evidence type="ECO:0000313" key="4">
    <source>
        <dbReference type="Proteomes" id="UP000437862"/>
    </source>
</evidence>
<evidence type="ECO:0000313" key="1">
    <source>
        <dbReference type="EMBL" id="QGZ37743.1"/>
    </source>
</evidence>
<gene>
    <name evidence="1" type="ORF">GO485_00825</name>
    <name evidence="2" type="ORF">IP92_02906</name>
</gene>
<dbReference type="OrthoDB" id="8775091at2"/>
<protein>
    <submittedName>
        <fullName evidence="2">Uncharacterized protein</fullName>
    </submittedName>
</protein>
<dbReference type="Proteomes" id="UP000437862">
    <property type="component" value="Chromosome"/>
</dbReference>
<organism evidence="2 3">
    <name type="scientific">Pseudoduganella flava</name>
    <dbReference type="NCBI Taxonomy" id="871742"/>
    <lineage>
        <taxon>Bacteria</taxon>
        <taxon>Pseudomonadati</taxon>
        <taxon>Pseudomonadota</taxon>
        <taxon>Betaproteobacteria</taxon>
        <taxon>Burkholderiales</taxon>
        <taxon>Oxalobacteraceae</taxon>
        <taxon>Telluria group</taxon>
        <taxon>Pseudoduganella</taxon>
    </lineage>
</organism>
<dbReference type="AlphaFoldDB" id="A0A562PQ18"/>
<reference evidence="1 4" key="3">
    <citation type="submission" date="2019-12" db="EMBL/GenBank/DDBJ databases">
        <title>Draft Genome Sequences of Six Type Strains of the Genus Massilia.</title>
        <authorList>
            <person name="Miess H."/>
            <person name="Frediansyah A."/>
            <person name="Goeker M."/>
            <person name="Gross H."/>
        </authorList>
    </citation>
    <scope>NUCLEOTIDE SEQUENCE [LARGE SCALE GENOMIC DNA]</scope>
    <source>
        <strain evidence="1 4">DSM 26639</strain>
    </source>
</reference>
<reference evidence="2 3" key="1">
    <citation type="journal article" date="2015" name="Stand. Genomic Sci.">
        <title>Genomic Encyclopedia of Bacterial and Archaeal Type Strains, Phase III: the genomes of soil and plant-associated and newly described type strains.</title>
        <authorList>
            <person name="Whitman W.B."/>
            <person name="Woyke T."/>
            <person name="Klenk H.P."/>
            <person name="Zhou Y."/>
            <person name="Lilburn T.G."/>
            <person name="Beck B.J."/>
            <person name="De Vos P."/>
            <person name="Vandamme P."/>
            <person name="Eisen J.A."/>
            <person name="Garrity G."/>
            <person name="Hugenholtz P."/>
            <person name="Kyrpides N.C."/>
        </authorList>
    </citation>
    <scope>NUCLEOTIDE SEQUENCE [LARGE SCALE GENOMIC DNA]</scope>
    <source>
        <strain evidence="2 3">CGMCC 1.10685</strain>
    </source>
</reference>
<reference evidence="2" key="2">
    <citation type="submission" date="2019-07" db="EMBL/GenBank/DDBJ databases">
        <authorList>
            <person name="Whitman W."/>
            <person name="Huntemann M."/>
            <person name="Clum A."/>
            <person name="Pillay M."/>
            <person name="Palaniappan K."/>
            <person name="Varghese N."/>
            <person name="Mikhailova N."/>
            <person name="Stamatis D."/>
            <person name="Reddy T."/>
            <person name="Daum C."/>
            <person name="Shapiro N."/>
            <person name="Ivanova N."/>
            <person name="Kyrpides N."/>
            <person name="Woyke T."/>
        </authorList>
    </citation>
    <scope>NUCLEOTIDE SEQUENCE</scope>
    <source>
        <strain evidence="2">CGMCC 1.10685</strain>
    </source>
</reference>
<dbReference type="Gene3D" id="2.60.40.2970">
    <property type="match status" value="1"/>
</dbReference>
<keyword evidence="4" id="KW-1185">Reference proteome</keyword>
<dbReference type="EMBL" id="CP046904">
    <property type="protein sequence ID" value="QGZ37743.1"/>
    <property type="molecule type" value="Genomic_DNA"/>
</dbReference>
<evidence type="ECO:0000313" key="2">
    <source>
        <dbReference type="EMBL" id="TWI46547.1"/>
    </source>
</evidence>